<reference evidence="2" key="1">
    <citation type="journal article" date="2019" name="Int. J. Syst. Evol. Microbiol.">
        <title>The Global Catalogue of Microorganisms (GCM) 10K type strain sequencing project: providing services to taxonomists for standard genome sequencing and annotation.</title>
        <authorList>
            <consortium name="The Broad Institute Genomics Platform"/>
            <consortium name="The Broad Institute Genome Sequencing Center for Infectious Disease"/>
            <person name="Wu L."/>
            <person name="Ma J."/>
        </authorList>
    </citation>
    <scope>NUCLEOTIDE SEQUENCE [LARGE SCALE GENOMIC DNA]</scope>
    <source>
        <strain evidence="2">KCTC 62102</strain>
    </source>
</reference>
<name>A0ABV7DRV3_9RHOB</name>
<evidence type="ECO:0000313" key="2">
    <source>
        <dbReference type="Proteomes" id="UP001595445"/>
    </source>
</evidence>
<dbReference type="RefSeq" id="WP_206761146.1">
    <property type="nucleotide sequence ID" value="NZ_JAEACP010000029.1"/>
</dbReference>
<dbReference type="EMBL" id="JBHRSM010000005">
    <property type="protein sequence ID" value="MFC3085076.1"/>
    <property type="molecule type" value="Genomic_DNA"/>
</dbReference>
<dbReference type="Proteomes" id="UP001595445">
    <property type="component" value="Unassembled WGS sequence"/>
</dbReference>
<protein>
    <recommendedName>
        <fullName evidence="3">Phage tail protein</fullName>
    </recommendedName>
</protein>
<evidence type="ECO:0008006" key="3">
    <source>
        <dbReference type="Google" id="ProtNLM"/>
    </source>
</evidence>
<comment type="caution">
    <text evidence="1">The sequence shown here is derived from an EMBL/GenBank/DDBJ whole genome shotgun (WGS) entry which is preliminary data.</text>
</comment>
<proteinExistence type="predicted"/>
<keyword evidence="2" id="KW-1185">Reference proteome</keyword>
<evidence type="ECO:0000313" key="1">
    <source>
        <dbReference type="EMBL" id="MFC3085076.1"/>
    </source>
</evidence>
<organism evidence="1 2">
    <name type="scientific">Tabrizicola soli</name>
    <dbReference type="NCBI Taxonomy" id="2185115"/>
    <lineage>
        <taxon>Bacteria</taxon>
        <taxon>Pseudomonadati</taxon>
        <taxon>Pseudomonadota</taxon>
        <taxon>Alphaproteobacteria</taxon>
        <taxon>Rhodobacterales</taxon>
        <taxon>Paracoccaceae</taxon>
        <taxon>Tabrizicola</taxon>
    </lineage>
</organism>
<gene>
    <name evidence="1" type="ORF">ACFOD6_03335</name>
</gene>
<accession>A0ABV7DRV3</accession>
<sequence>MPDVIPELPLTLVQTLERRLVTATAVAASPFTGTEEVQDWGGEWWDYAIEMARTTGRDGRRLSAFLTALGGPRGRFLFRDPTIRQAGSTLAPQVAGGFQSGNQLITAGWPPFATPLFAGDFFSLGSGAETRLHQLTADVVTDEAGMARLAFVPRLRTPPEDGTPLEIAAPAVVLRLTAPVPTRIGRADTFLFTLAAREAL</sequence>